<dbReference type="Pfam" id="PF07690">
    <property type="entry name" value="MFS_1"/>
    <property type="match status" value="1"/>
</dbReference>
<protein>
    <recommendedName>
        <fullName evidence="6">Major facilitator superfamily (MFS) profile domain-containing protein</fullName>
    </recommendedName>
</protein>
<comment type="caution">
    <text evidence="7">The sequence shown here is derived from an EMBL/GenBank/DDBJ whole genome shotgun (WGS) entry which is preliminary data.</text>
</comment>
<proteinExistence type="predicted"/>
<dbReference type="SUPFAM" id="SSF103473">
    <property type="entry name" value="MFS general substrate transporter"/>
    <property type="match status" value="1"/>
</dbReference>
<accession>A0A645ELX5</accession>
<dbReference type="PANTHER" id="PTHR10924">
    <property type="entry name" value="MAJOR FACILITATOR SUPERFAMILY PROTEIN-RELATED"/>
    <property type="match status" value="1"/>
</dbReference>
<dbReference type="GO" id="GO:0016020">
    <property type="term" value="C:membrane"/>
    <property type="evidence" value="ECO:0007669"/>
    <property type="project" value="UniProtKB-SubCell"/>
</dbReference>
<keyword evidence="4 5" id="KW-0472">Membrane</keyword>
<evidence type="ECO:0000256" key="4">
    <source>
        <dbReference type="ARBA" id="ARBA00023136"/>
    </source>
</evidence>
<evidence type="ECO:0000313" key="7">
    <source>
        <dbReference type="EMBL" id="MPN02119.1"/>
    </source>
</evidence>
<feature type="transmembrane region" description="Helical" evidence="5">
    <location>
        <begin position="82"/>
        <end position="103"/>
    </location>
</feature>
<feature type="transmembrane region" description="Helical" evidence="5">
    <location>
        <begin position="31"/>
        <end position="50"/>
    </location>
</feature>
<evidence type="ECO:0000256" key="5">
    <source>
        <dbReference type="SAM" id="Phobius"/>
    </source>
</evidence>
<dbReference type="InterPro" id="IPR020846">
    <property type="entry name" value="MFS_dom"/>
</dbReference>
<sequence length="282" mass="30318">MGLVTLSGLIGIALGMVLTPVFELTMSVATIQLIYGSIAAFSALVFIIFARDYPPTPPSPEEEKVRALVLDGLKNAISNRNFWLLVFVQFLGMAIFNGLTTWIESIVRPRGFAPTIAGDLGALMLVGGIVGAIVLPALSDKEHKRKKYLLIGVSLAVPFLIGLIFINWLPLLMLSSFGLGFFLVSASPIAMQFATEITQPTPEGTSNGLMQLFGQASVVFVYIMEAIKTKDGSFTPSLLLASVLLVVCVGVITFLRDPKAGMYDKVPANLEEVHLNETPAAE</sequence>
<feature type="transmembrane region" description="Helical" evidence="5">
    <location>
        <begin position="236"/>
        <end position="255"/>
    </location>
</feature>
<feature type="transmembrane region" description="Helical" evidence="5">
    <location>
        <begin position="115"/>
        <end position="136"/>
    </location>
</feature>
<keyword evidence="3 5" id="KW-1133">Transmembrane helix</keyword>
<comment type="subcellular location">
    <subcellularLocation>
        <location evidence="1">Membrane</location>
        <topology evidence="1">Multi-pass membrane protein</topology>
    </subcellularLocation>
</comment>
<name>A0A645ELX5_9ZZZZ</name>
<dbReference type="GO" id="GO:0022857">
    <property type="term" value="F:transmembrane transporter activity"/>
    <property type="evidence" value="ECO:0007669"/>
    <property type="project" value="InterPro"/>
</dbReference>
<dbReference type="PANTHER" id="PTHR10924:SF6">
    <property type="entry name" value="SOLUTE CARRIER FAMILY 49 MEMBER A3"/>
    <property type="match status" value="1"/>
</dbReference>
<feature type="domain" description="Major facilitator superfamily (MFS) profile" evidence="6">
    <location>
        <begin position="1"/>
        <end position="260"/>
    </location>
</feature>
<dbReference type="PROSITE" id="PS50850">
    <property type="entry name" value="MFS"/>
    <property type="match status" value="1"/>
</dbReference>
<dbReference type="AlphaFoldDB" id="A0A645ELX5"/>
<gene>
    <name evidence="7" type="ORF">SDC9_149332</name>
</gene>
<evidence type="ECO:0000256" key="1">
    <source>
        <dbReference type="ARBA" id="ARBA00004141"/>
    </source>
</evidence>
<evidence type="ECO:0000256" key="3">
    <source>
        <dbReference type="ARBA" id="ARBA00022989"/>
    </source>
</evidence>
<keyword evidence="2 5" id="KW-0812">Transmembrane</keyword>
<evidence type="ECO:0000259" key="6">
    <source>
        <dbReference type="PROSITE" id="PS50850"/>
    </source>
</evidence>
<feature type="transmembrane region" description="Helical" evidence="5">
    <location>
        <begin position="148"/>
        <end position="166"/>
    </location>
</feature>
<dbReference type="InterPro" id="IPR036259">
    <property type="entry name" value="MFS_trans_sf"/>
</dbReference>
<dbReference type="InterPro" id="IPR011701">
    <property type="entry name" value="MFS"/>
</dbReference>
<organism evidence="7">
    <name type="scientific">bioreactor metagenome</name>
    <dbReference type="NCBI Taxonomy" id="1076179"/>
    <lineage>
        <taxon>unclassified sequences</taxon>
        <taxon>metagenomes</taxon>
        <taxon>ecological metagenomes</taxon>
    </lineage>
</organism>
<dbReference type="Gene3D" id="1.20.1250.20">
    <property type="entry name" value="MFS general substrate transporter like domains"/>
    <property type="match status" value="1"/>
</dbReference>
<reference evidence="7" key="1">
    <citation type="submission" date="2019-08" db="EMBL/GenBank/DDBJ databases">
        <authorList>
            <person name="Kucharzyk K."/>
            <person name="Murdoch R.W."/>
            <person name="Higgins S."/>
            <person name="Loffler F."/>
        </authorList>
    </citation>
    <scope>NUCLEOTIDE SEQUENCE</scope>
</reference>
<dbReference type="EMBL" id="VSSQ01048078">
    <property type="protein sequence ID" value="MPN02119.1"/>
    <property type="molecule type" value="Genomic_DNA"/>
</dbReference>
<dbReference type="InterPro" id="IPR049680">
    <property type="entry name" value="FLVCR1-2_SLC49-like"/>
</dbReference>
<evidence type="ECO:0000256" key="2">
    <source>
        <dbReference type="ARBA" id="ARBA00022692"/>
    </source>
</evidence>